<dbReference type="EMBL" id="BAAAZX010000044">
    <property type="protein sequence ID" value="GAA4028637.1"/>
    <property type="molecule type" value="Genomic_DNA"/>
</dbReference>
<organism evidence="2 3">
    <name type="scientific">Streptomyces plumbiresistens</name>
    <dbReference type="NCBI Taxonomy" id="511811"/>
    <lineage>
        <taxon>Bacteria</taxon>
        <taxon>Bacillati</taxon>
        <taxon>Actinomycetota</taxon>
        <taxon>Actinomycetes</taxon>
        <taxon>Kitasatosporales</taxon>
        <taxon>Streptomycetaceae</taxon>
        <taxon>Streptomyces</taxon>
    </lineage>
</organism>
<dbReference type="Pfam" id="PF19631">
    <property type="entry name" value="Trypco2"/>
    <property type="match status" value="1"/>
</dbReference>
<evidence type="ECO:0000259" key="1">
    <source>
        <dbReference type="Pfam" id="PF19631"/>
    </source>
</evidence>
<proteinExistence type="predicted"/>
<name>A0ABP7TMV2_9ACTN</name>
<keyword evidence="3" id="KW-1185">Reference proteome</keyword>
<dbReference type="InterPro" id="IPR045608">
    <property type="entry name" value="Trypco2"/>
</dbReference>
<sequence length="103" mass="10806">MIELADMIRELREQLTAALADGDGRMLRFELGPVEIEASVVLTQEGGGDAKVRLWVVDAGANGKYAQAETQRISLTLTPKVVPPGGGVPSTAMIAGAEDDGEL</sequence>
<feature type="domain" description="Trypsin-co-occurring" evidence="1">
    <location>
        <begin position="2"/>
        <end position="79"/>
    </location>
</feature>
<protein>
    <recommendedName>
        <fullName evidence="1">Trypsin-co-occurring domain-containing protein</fullName>
    </recommendedName>
</protein>
<dbReference type="Proteomes" id="UP001500456">
    <property type="component" value="Unassembled WGS sequence"/>
</dbReference>
<dbReference type="RefSeq" id="WP_345571246.1">
    <property type="nucleotide sequence ID" value="NZ_BAAAZX010000044.1"/>
</dbReference>
<comment type="caution">
    <text evidence="2">The sequence shown here is derived from an EMBL/GenBank/DDBJ whole genome shotgun (WGS) entry which is preliminary data.</text>
</comment>
<accession>A0ABP7TMV2</accession>
<gene>
    <name evidence="2" type="ORF">GCM10022232_88140</name>
</gene>
<evidence type="ECO:0000313" key="3">
    <source>
        <dbReference type="Proteomes" id="UP001500456"/>
    </source>
</evidence>
<reference evidence="3" key="1">
    <citation type="journal article" date="2019" name="Int. J. Syst. Evol. Microbiol.">
        <title>The Global Catalogue of Microorganisms (GCM) 10K type strain sequencing project: providing services to taxonomists for standard genome sequencing and annotation.</title>
        <authorList>
            <consortium name="The Broad Institute Genomics Platform"/>
            <consortium name="The Broad Institute Genome Sequencing Center for Infectious Disease"/>
            <person name="Wu L."/>
            <person name="Ma J."/>
        </authorList>
    </citation>
    <scope>NUCLEOTIDE SEQUENCE [LARGE SCALE GENOMIC DNA]</scope>
    <source>
        <strain evidence="3">JCM 16924</strain>
    </source>
</reference>
<evidence type="ECO:0000313" key="2">
    <source>
        <dbReference type="EMBL" id="GAA4028637.1"/>
    </source>
</evidence>